<sequence length="205" mass="20850">MPAPGPKDGHMSQSSRDLNKNVGVKSNGFKFGGGSAEGWGTGSAKGRRLGKGQGARDVSARKRLRERLDGQRKAATSAAPDDLCQGQAAAEAGVGGKRKRVGGGGGSGLNGKAPRADKTAAAAAAAVDDASTAETAEDEEAAAAKVEEDLRPDAERYACATCDVKCGSKANFGNHCDSKKHKAAKQREKGKAILDGIRAGNSSSQ</sequence>
<feature type="compositionally biased region" description="Low complexity" evidence="1">
    <location>
        <begin position="119"/>
        <end position="134"/>
    </location>
</feature>
<dbReference type="PROSITE" id="PS00028">
    <property type="entry name" value="ZINC_FINGER_C2H2_1"/>
    <property type="match status" value="1"/>
</dbReference>
<feature type="region of interest" description="Disordered" evidence="1">
    <location>
        <begin position="1"/>
        <end position="149"/>
    </location>
</feature>
<evidence type="ECO:0000259" key="2">
    <source>
        <dbReference type="PROSITE" id="PS00028"/>
    </source>
</evidence>
<dbReference type="Gene3D" id="3.30.160.60">
    <property type="entry name" value="Classic Zinc Finger"/>
    <property type="match status" value="1"/>
</dbReference>
<evidence type="ECO:0000313" key="3">
    <source>
        <dbReference type="EMBL" id="CAD8699819.1"/>
    </source>
</evidence>
<evidence type="ECO:0000256" key="1">
    <source>
        <dbReference type="SAM" id="MobiDB-lite"/>
    </source>
</evidence>
<accession>A0A7S0S9S1</accession>
<gene>
    <name evidence="3" type="ORF">MANT1106_LOCUS2501</name>
</gene>
<proteinExistence type="predicted"/>
<feature type="region of interest" description="Disordered" evidence="1">
    <location>
        <begin position="176"/>
        <end position="205"/>
    </location>
</feature>
<organism evidence="3">
    <name type="scientific">Mantoniella antarctica</name>
    <dbReference type="NCBI Taxonomy" id="81844"/>
    <lineage>
        <taxon>Eukaryota</taxon>
        <taxon>Viridiplantae</taxon>
        <taxon>Chlorophyta</taxon>
        <taxon>Mamiellophyceae</taxon>
        <taxon>Mamiellales</taxon>
        <taxon>Mamiellaceae</taxon>
        <taxon>Mantoniella</taxon>
    </lineage>
</organism>
<dbReference type="InterPro" id="IPR013087">
    <property type="entry name" value="Znf_C2H2_type"/>
</dbReference>
<reference evidence="3" key="1">
    <citation type="submission" date="2021-01" db="EMBL/GenBank/DDBJ databases">
        <authorList>
            <person name="Corre E."/>
            <person name="Pelletier E."/>
            <person name="Niang G."/>
            <person name="Scheremetjew M."/>
            <person name="Finn R."/>
            <person name="Kale V."/>
            <person name="Holt S."/>
            <person name="Cochrane G."/>
            <person name="Meng A."/>
            <person name="Brown T."/>
            <person name="Cohen L."/>
        </authorList>
    </citation>
    <scope>NUCLEOTIDE SEQUENCE</scope>
    <source>
        <strain evidence="3">SL-175</strain>
    </source>
</reference>
<feature type="compositionally biased region" description="Gly residues" evidence="1">
    <location>
        <begin position="30"/>
        <end position="43"/>
    </location>
</feature>
<feature type="domain" description="C2H2-type" evidence="2">
    <location>
        <begin position="159"/>
        <end position="181"/>
    </location>
</feature>
<dbReference type="InterPro" id="IPR036236">
    <property type="entry name" value="Znf_C2H2_sf"/>
</dbReference>
<dbReference type="SUPFAM" id="SSF57667">
    <property type="entry name" value="beta-beta-alpha zinc fingers"/>
    <property type="match status" value="1"/>
</dbReference>
<protein>
    <recommendedName>
        <fullName evidence="2">C2H2-type domain-containing protein</fullName>
    </recommendedName>
</protein>
<dbReference type="Pfam" id="PF12874">
    <property type="entry name" value="zf-met"/>
    <property type="match status" value="1"/>
</dbReference>
<name>A0A7S0S9S1_9CHLO</name>
<dbReference type="EMBL" id="HBFC01004617">
    <property type="protein sequence ID" value="CAD8699819.1"/>
    <property type="molecule type" value="Transcribed_RNA"/>
</dbReference>
<dbReference type="AlphaFoldDB" id="A0A7S0S9S1"/>